<organism evidence="1 2">
    <name type="scientific">Phytophthora lilii</name>
    <dbReference type="NCBI Taxonomy" id="2077276"/>
    <lineage>
        <taxon>Eukaryota</taxon>
        <taxon>Sar</taxon>
        <taxon>Stramenopiles</taxon>
        <taxon>Oomycota</taxon>
        <taxon>Peronosporomycetes</taxon>
        <taxon>Peronosporales</taxon>
        <taxon>Peronosporaceae</taxon>
        <taxon>Phytophthora</taxon>
    </lineage>
</organism>
<sequence length="98" mass="10881">MSEKRQMAANWISKGTPSGLVPKMAKQISDRTAAAQMCDFAPCMEGAYSVQHLGPISIPGYVHPLRLVDLPASTCTTGKTRKFHAYMQFELLYTTERD</sequence>
<reference evidence="1" key="1">
    <citation type="submission" date="2023-04" db="EMBL/GenBank/DDBJ databases">
        <title>Phytophthora lilii NBRC 32176.</title>
        <authorList>
            <person name="Ichikawa N."/>
            <person name="Sato H."/>
            <person name="Tonouchi N."/>
        </authorList>
    </citation>
    <scope>NUCLEOTIDE SEQUENCE</scope>
    <source>
        <strain evidence="1">NBRC 32176</strain>
    </source>
</reference>
<dbReference type="EMBL" id="BSXW01000439">
    <property type="protein sequence ID" value="GMF22383.1"/>
    <property type="molecule type" value="Genomic_DNA"/>
</dbReference>
<gene>
    <name evidence="1" type="ORF">Plil01_000891500</name>
</gene>
<accession>A0A9W6TXG6</accession>
<protein>
    <submittedName>
        <fullName evidence="1">Unnamed protein product</fullName>
    </submittedName>
</protein>
<comment type="caution">
    <text evidence="1">The sequence shown here is derived from an EMBL/GenBank/DDBJ whole genome shotgun (WGS) entry which is preliminary data.</text>
</comment>
<dbReference type="OrthoDB" id="1048204at2759"/>
<evidence type="ECO:0000313" key="1">
    <source>
        <dbReference type="EMBL" id="GMF22383.1"/>
    </source>
</evidence>
<evidence type="ECO:0000313" key="2">
    <source>
        <dbReference type="Proteomes" id="UP001165083"/>
    </source>
</evidence>
<keyword evidence="2" id="KW-1185">Reference proteome</keyword>
<name>A0A9W6TXG6_9STRA</name>
<proteinExistence type="predicted"/>
<dbReference type="AlphaFoldDB" id="A0A9W6TXG6"/>
<dbReference type="Proteomes" id="UP001165083">
    <property type="component" value="Unassembled WGS sequence"/>
</dbReference>